<dbReference type="SUPFAM" id="SSF53756">
    <property type="entry name" value="UDP-Glycosyltransferase/glycogen phosphorylase"/>
    <property type="match status" value="1"/>
</dbReference>
<comment type="similarity">
    <text evidence="1">Belongs to the UDP-glycosyltransferase family.</text>
</comment>
<name>A0ABS6ZH65_9ACTN</name>
<feature type="compositionally biased region" description="Low complexity" evidence="3">
    <location>
        <begin position="414"/>
        <end position="423"/>
    </location>
</feature>
<evidence type="ECO:0000313" key="6">
    <source>
        <dbReference type="Proteomes" id="UP000812013"/>
    </source>
</evidence>
<dbReference type="Pfam" id="PF06722">
    <property type="entry name" value="EryCIII-like_C"/>
    <property type="match status" value="1"/>
</dbReference>
<dbReference type="CDD" id="cd03784">
    <property type="entry name" value="GT1_Gtf-like"/>
    <property type="match status" value="1"/>
</dbReference>
<evidence type="ECO:0000313" key="5">
    <source>
        <dbReference type="EMBL" id="MBW5487105.1"/>
    </source>
</evidence>
<keyword evidence="6" id="KW-1185">Reference proteome</keyword>
<evidence type="ECO:0000259" key="4">
    <source>
        <dbReference type="Pfam" id="PF06722"/>
    </source>
</evidence>
<reference evidence="5 6" key="1">
    <citation type="submission" date="2019-12" db="EMBL/GenBank/DDBJ databases">
        <title>Genome sequence of Streptomyces bambusae.</title>
        <authorList>
            <person name="Bansal K."/>
            <person name="Choksket S."/>
            <person name="Korpole S."/>
            <person name="Patil P.B."/>
        </authorList>
    </citation>
    <scope>NUCLEOTIDE SEQUENCE [LARGE SCALE GENOMIC DNA]</scope>
    <source>
        <strain evidence="5 6">SK60</strain>
    </source>
</reference>
<dbReference type="InterPro" id="IPR006326">
    <property type="entry name" value="UDPGT_MGT-like"/>
</dbReference>
<evidence type="ECO:0000256" key="3">
    <source>
        <dbReference type="SAM" id="MobiDB-lite"/>
    </source>
</evidence>
<dbReference type="PANTHER" id="PTHR48050:SF13">
    <property type="entry name" value="STEROL 3-BETA-GLUCOSYLTRANSFERASE UGT80A2"/>
    <property type="match status" value="1"/>
</dbReference>
<feature type="compositionally biased region" description="Pro residues" evidence="3">
    <location>
        <begin position="424"/>
        <end position="443"/>
    </location>
</feature>
<protein>
    <recommendedName>
        <fullName evidence="4">Erythromycin biosynthesis protein CIII-like C-terminal domain-containing protein</fullName>
    </recommendedName>
</protein>
<dbReference type="RefSeq" id="WP_219672350.1">
    <property type="nucleotide sequence ID" value="NZ_WTFF01000629.1"/>
</dbReference>
<dbReference type="EMBL" id="WTFF01000629">
    <property type="protein sequence ID" value="MBW5487105.1"/>
    <property type="molecule type" value="Genomic_DNA"/>
</dbReference>
<feature type="domain" description="Erythromycin biosynthesis protein CIII-like C-terminal" evidence="4">
    <location>
        <begin position="251"/>
        <end position="375"/>
    </location>
</feature>
<gene>
    <name evidence="5" type="ORF">GPJ59_36150</name>
</gene>
<dbReference type="Proteomes" id="UP000812013">
    <property type="component" value="Unassembled WGS sequence"/>
</dbReference>
<keyword evidence="2" id="KW-0808">Transferase</keyword>
<dbReference type="InterPro" id="IPR050426">
    <property type="entry name" value="Glycosyltransferase_28"/>
</dbReference>
<evidence type="ECO:0000256" key="2">
    <source>
        <dbReference type="ARBA" id="ARBA00022679"/>
    </source>
</evidence>
<accession>A0ABS6ZH65</accession>
<feature type="non-terminal residue" evidence="5">
    <location>
        <position position="443"/>
    </location>
</feature>
<organism evidence="5 6">
    <name type="scientific">Streptomyces bambusae</name>
    <dbReference type="NCBI Taxonomy" id="1550616"/>
    <lineage>
        <taxon>Bacteria</taxon>
        <taxon>Bacillati</taxon>
        <taxon>Actinomycetota</taxon>
        <taxon>Actinomycetes</taxon>
        <taxon>Kitasatosporales</taxon>
        <taxon>Streptomycetaceae</taxon>
        <taxon>Streptomyces</taxon>
    </lineage>
</organism>
<dbReference type="InterPro" id="IPR010610">
    <property type="entry name" value="EryCIII-like_C"/>
</dbReference>
<proteinExistence type="inferred from homology"/>
<sequence length="443" mass="46302">MAHIAFFSVAAHGHVSPTLGVVDELVSRGHRVSYFTTGAFEERLTRLGARVFRYDVATSPSHSPQAFADNDPAALPLFFLAGSGERIAFAEQCLGEDRPDLVVYDNTSPFAGRALARRWGARAVQFFPSIASCRSYALMDAMLARTGRSADHDAHAAAFDALLREFLAGAGLDGVSAEEFMDFEEELNLAFLPRAFQPAADGFGDHYRFVGPSLGGREAEGTWTPADPGRPVVYVSLGTVFNRATGFYRTCVDALADSGAHLVLSIGHQADPAALGPLPPHCEVHSSVPQLSVLERAAAFVTHGGMGSTMEALHHGTPMVVVPQMVEQELIADRVAELGLGLRLDPADATAERLAAAVRTVTTDPGVAAAAARARRLTREAGGAGPAARARAEPPLCPPPGEGPAVRPGGTNSPSARGAAAPPLAAPCPPPADTPRAPAPPPP</sequence>
<dbReference type="NCBIfam" id="TIGR01426">
    <property type="entry name" value="MGT"/>
    <property type="match status" value="1"/>
</dbReference>
<evidence type="ECO:0000256" key="1">
    <source>
        <dbReference type="ARBA" id="ARBA00009995"/>
    </source>
</evidence>
<dbReference type="Gene3D" id="3.40.50.2000">
    <property type="entry name" value="Glycogen Phosphorylase B"/>
    <property type="match status" value="2"/>
</dbReference>
<dbReference type="InterPro" id="IPR002213">
    <property type="entry name" value="UDP_glucos_trans"/>
</dbReference>
<dbReference type="PANTHER" id="PTHR48050">
    <property type="entry name" value="STEROL 3-BETA-GLUCOSYLTRANSFERASE"/>
    <property type="match status" value="1"/>
</dbReference>
<feature type="region of interest" description="Disordered" evidence="3">
    <location>
        <begin position="378"/>
        <end position="443"/>
    </location>
</feature>
<comment type="caution">
    <text evidence="5">The sequence shown here is derived from an EMBL/GenBank/DDBJ whole genome shotgun (WGS) entry which is preliminary data.</text>
</comment>